<comment type="caution">
    <text evidence="8">The sequence shown here is derived from an EMBL/GenBank/DDBJ whole genome shotgun (WGS) entry which is preliminary data.</text>
</comment>
<dbReference type="SUPFAM" id="SSF53681">
    <property type="entry name" value="Aspartate/glutamate racemase"/>
    <property type="match status" value="2"/>
</dbReference>
<dbReference type="GO" id="GO:0008360">
    <property type="term" value="P:regulation of cell shape"/>
    <property type="evidence" value="ECO:0007669"/>
    <property type="project" value="UniProtKB-KW"/>
</dbReference>
<dbReference type="PANTHER" id="PTHR21198">
    <property type="entry name" value="GLUTAMATE RACEMASE"/>
    <property type="match status" value="1"/>
</dbReference>
<comment type="catalytic activity">
    <reaction evidence="1 7">
        <text>L-glutamate = D-glutamate</text>
        <dbReference type="Rhea" id="RHEA:12813"/>
        <dbReference type="ChEBI" id="CHEBI:29985"/>
        <dbReference type="ChEBI" id="CHEBI:29986"/>
        <dbReference type="EC" id="5.1.1.3"/>
    </reaction>
</comment>
<dbReference type="PANTHER" id="PTHR21198:SF2">
    <property type="entry name" value="GLUTAMATE RACEMASE"/>
    <property type="match status" value="1"/>
</dbReference>
<comment type="similarity">
    <text evidence="7">Belongs to the aspartate/glutamate racemases family.</text>
</comment>
<dbReference type="InterPro" id="IPR001920">
    <property type="entry name" value="Asp/Glu_race"/>
</dbReference>
<feature type="binding site" evidence="7">
    <location>
        <begin position="185"/>
        <end position="186"/>
    </location>
    <ligand>
        <name>substrate</name>
    </ligand>
</feature>
<feature type="active site" description="Proton donor/acceptor" evidence="7">
    <location>
        <position position="73"/>
    </location>
</feature>
<organism evidence="8">
    <name type="scientific">candidate division WOR-3 bacterium</name>
    <dbReference type="NCBI Taxonomy" id="2052148"/>
    <lineage>
        <taxon>Bacteria</taxon>
        <taxon>Bacteria division WOR-3</taxon>
    </lineage>
</organism>
<evidence type="ECO:0000256" key="7">
    <source>
        <dbReference type="HAMAP-Rule" id="MF_00258"/>
    </source>
</evidence>
<dbReference type="UniPathway" id="UPA00219"/>
<dbReference type="NCBIfam" id="TIGR00067">
    <property type="entry name" value="glut_race"/>
    <property type="match status" value="1"/>
</dbReference>
<dbReference type="EMBL" id="DTGZ01000105">
    <property type="protein sequence ID" value="HGV97791.1"/>
    <property type="molecule type" value="Genomic_DNA"/>
</dbReference>
<comment type="function">
    <text evidence="7">Provides the (R)-glutamate required for cell wall biosynthesis.</text>
</comment>
<dbReference type="InterPro" id="IPR015942">
    <property type="entry name" value="Asp/Glu/hydantoin_racemase"/>
</dbReference>
<evidence type="ECO:0000256" key="4">
    <source>
        <dbReference type="ARBA" id="ARBA00022984"/>
    </source>
</evidence>
<dbReference type="PROSITE" id="PS00924">
    <property type="entry name" value="ASP_GLU_RACEMASE_2"/>
    <property type="match status" value="1"/>
</dbReference>
<feature type="active site" description="Proton donor/acceptor" evidence="7">
    <location>
        <position position="184"/>
    </location>
</feature>
<accession>A0A7C4XFC0</accession>
<dbReference type="GO" id="GO:0009252">
    <property type="term" value="P:peptidoglycan biosynthetic process"/>
    <property type="evidence" value="ECO:0007669"/>
    <property type="project" value="UniProtKB-UniRule"/>
</dbReference>
<feature type="binding site" evidence="7">
    <location>
        <begin position="42"/>
        <end position="43"/>
    </location>
    <ligand>
        <name>substrate</name>
    </ligand>
</feature>
<keyword evidence="3 7" id="KW-0133">Cell shape</keyword>
<evidence type="ECO:0000313" key="8">
    <source>
        <dbReference type="EMBL" id="HGV97791.1"/>
    </source>
</evidence>
<dbReference type="EC" id="5.1.1.3" evidence="2 7"/>
<dbReference type="GO" id="GO:0071555">
    <property type="term" value="P:cell wall organization"/>
    <property type="evidence" value="ECO:0007669"/>
    <property type="project" value="UniProtKB-KW"/>
</dbReference>
<proteinExistence type="inferred from homology"/>
<dbReference type="GO" id="GO:0008881">
    <property type="term" value="F:glutamate racemase activity"/>
    <property type="evidence" value="ECO:0007669"/>
    <property type="project" value="UniProtKB-UniRule"/>
</dbReference>
<keyword evidence="6 7" id="KW-0961">Cell wall biogenesis/degradation</keyword>
<protein>
    <recommendedName>
        <fullName evidence="2 7">Glutamate racemase</fullName>
        <ecNumber evidence="2 7">5.1.1.3</ecNumber>
    </recommendedName>
</protein>
<dbReference type="Pfam" id="PF01177">
    <property type="entry name" value="Asp_Glu_race"/>
    <property type="match status" value="1"/>
</dbReference>
<sequence>MNKSPIGIFDSGIGGLSVVKGIRIFLPKEDIIYLGDTARLPYGTKSVDSIIQFSIENTEFLLARGAKFIVVACYSSTSVALDILKKKFDVPIIGVIKPGVKRALTLTKNNKVGVIGTSLTIQSGAYERAFQELNPEIEILGRACPLFVPLVEEGWLDHPATELIAQEYLRPFKEDGIDTLLLGCTHYPLLLGTIKKVLGDINYVDASLELGRELASELKKLNLENPSGAGTISIYLTDLSINFKEIGERFLGAPMNNISRVTLKREIK</sequence>
<evidence type="ECO:0000256" key="3">
    <source>
        <dbReference type="ARBA" id="ARBA00022960"/>
    </source>
</evidence>
<keyword evidence="5 7" id="KW-0413">Isomerase</keyword>
<comment type="pathway">
    <text evidence="7">Cell wall biogenesis; peptidoglycan biosynthesis.</text>
</comment>
<evidence type="ECO:0000256" key="1">
    <source>
        <dbReference type="ARBA" id="ARBA00001602"/>
    </source>
</evidence>
<dbReference type="HAMAP" id="MF_00258">
    <property type="entry name" value="Glu_racemase"/>
    <property type="match status" value="1"/>
</dbReference>
<reference evidence="8" key="1">
    <citation type="journal article" date="2020" name="mSystems">
        <title>Genome- and Community-Level Interaction Insights into Carbon Utilization and Element Cycling Functions of Hydrothermarchaeota in Hydrothermal Sediment.</title>
        <authorList>
            <person name="Zhou Z."/>
            <person name="Liu Y."/>
            <person name="Xu W."/>
            <person name="Pan J."/>
            <person name="Luo Z.H."/>
            <person name="Li M."/>
        </authorList>
    </citation>
    <scope>NUCLEOTIDE SEQUENCE [LARGE SCALE GENOMIC DNA]</scope>
    <source>
        <strain evidence="8">SpSt-774</strain>
    </source>
</reference>
<keyword evidence="4 7" id="KW-0573">Peptidoglycan synthesis</keyword>
<feature type="binding site" evidence="7">
    <location>
        <begin position="10"/>
        <end position="11"/>
    </location>
    <ligand>
        <name>substrate</name>
    </ligand>
</feature>
<evidence type="ECO:0000256" key="2">
    <source>
        <dbReference type="ARBA" id="ARBA00013090"/>
    </source>
</evidence>
<evidence type="ECO:0000256" key="5">
    <source>
        <dbReference type="ARBA" id="ARBA00023235"/>
    </source>
</evidence>
<dbReference type="InterPro" id="IPR033134">
    <property type="entry name" value="Asp/Glu_racemase_AS_2"/>
</dbReference>
<dbReference type="AlphaFoldDB" id="A0A7C4XFC0"/>
<gene>
    <name evidence="7" type="primary">murI</name>
    <name evidence="8" type="ORF">ENV60_05795</name>
</gene>
<name>A0A7C4XFC0_UNCW3</name>
<dbReference type="InterPro" id="IPR004391">
    <property type="entry name" value="Glu_race"/>
</dbReference>
<comment type="caution">
    <text evidence="7">Lacks conserved residue(s) required for the propagation of feature annotation.</text>
</comment>
<dbReference type="Gene3D" id="3.40.50.1860">
    <property type="match status" value="2"/>
</dbReference>
<evidence type="ECO:0000256" key="6">
    <source>
        <dbReference type="ARBA" id="ARBA00023316"/>
    </source>
</evidence>
<dbReference type="FunFam" id="3.40.50.1860:FF:000001">
    <property type="entry name" value="Glutamate racemase"/>
    <property type="match status" value="1"/>
</dbReference>